<gene>
    <name evidence="3" type="ORF">COOX1_1004</name>
</gene>
<dbReference type="EMBL" id="LR792683">
    <property type="protein sequence ID" value="CAB3391624.1"/>
    <property type="molecule type" value="Genomic_DNA"/>
</dbReference>
<evidence type="ECO:0000256" key="2">
    <source>
        <dbReference type="SAM" id="SignalP"/>
    </source>
</evidence>
<keyword evidence="1 2" id="KW-0732">Signal</keyword>
<dbReference type="GO" id="GO:0030975">
    <property type="term" value="F:thiamine binding"/>
    <property type="evidence" value="ECO:0007669"/>
    <property type="project" value="TreeGrafter"/>
</dbReference>
<dbReference type="Proteomes" id="UP000502196">
    <property type="component" value="Chromosome"/>
</dbReference>
<dbReference type="PROSITE" id="PS51257">
    <property type="entry name" value="PROKAR_LIPOPROTEIN"/>
    <property type="match status" value="1"/>
</dbReference>
<dbReference type="GO" id="GO:0015888">
    <property type="term" value="P:thiamine transport"/>
    <property type="evidence" value="ECO:0007669"/>
    <property type="project" value="TreeGrafter"/>
</dbReference>
<proteinExistence type="predicted"/>
<sequence length="362" mass="38492">MVGVIRWKRWTALGVVTALATAMAGCGSQGSGGSTAGGEQQLVVAGYGGSFQKAITSSVIPDFEKQFHCKVTYVAGASTDTLSKLQAQKAHPEIDVAIMDDGPQAQAKTLGLLAPLDPSVVTNLKNVYDIAKDPDNIGVGVGVTATGLAYNTKVYADNHWTPPTSWKDLADPKLKGKLVLPAIANTYGVHMLVMEAKANGGSEKNIEPGFAAMKAIAPSSVTFDKTADVSNYFLQGTAVASAWGQGRVNTLKSQGFPIEFVFPKEGAVALLSMGSVVKNAPHPQLAQEFINYLLDPKTEVAIAQSAFLGPTNKTTKLPEDAAKNVIYGTSEIDKLVKMDWPTINANRAAWTDRWNKEIDTQH</sequence>
<dbReference type="PANTHER" id="PTHR30006:SF2">
    <property type="entry name" value="ABC TRANSPORTER SUBSTRATE-BINDING PROTEIN"/>
    <property type="match status" value="1"/>
</dbReference>
<protein>
    <submittedName>
        <fullName evidence="3">Putative spermidine/putrescine transport system substrate-binding protein</fullName>
    </submittedName>
</protein>
<evidence type="ECO:0000313" key="4">
    <source>
        <dbReference type="Proteomes" id="UP000502196"/>
    </source>
</evidence>
<dbReference type="InterPro" id="IPR006059">
    <property type="entry name" value="SBP"/>
</dbReference>
<dbReference type="Pfam" id="PF13416">
    <property type="entry name" value="SBP_bac_8"/>
    <property type="match status" value="1"/>
</dbReference>
<dbReference type="AlphaFoldDB" id="A0A6F9E1L8"/>
<name>A0A6F9E1L8_9BACL</name>
<dbReference type="PANTHER" id="PTHR30006">
    <property type="entry name" value="THIAMINE-BINDING PERIPLASMIC PROTEIN-RELATED"/>
    <property type="match status" value="1"/>
</dbReference>
<organism evidence="3 4">
    <name type="scientific">Kyrpidia spormannii</name>
    <dbReference type="NCBI Taxonomy" id="2055160"/>
    <lineage>
        <taxon>Bacteria</taxon>
        <taxon>Bacillati</taxon>
        <taxon>Bacillota</taxon>
        <taxon>Bacilli</taxon>
        <taxon>Bacillales</taxon>
        <taxon>Alicyclobacillaceae</taxon>
        <taxon>Kyrpidia</taxon>
    </lineage>
</organism>
<feature type="signal peptide" evidence="2">
    <location>
        <begin position="1"/>
        <end position="24"/>
    </location>
</feature>
<reference evidence="3 4" key="1">
    <citation type="submission" date="2020-04" db="EMBL/GenBank/DDBJ databases">
        <authorList>
            <person name="Hogendoorn C."/>
        </authorList>
    </citation>
    <scope>NUCLEOTIDE SEQUENCE [LARGE SCALE GENOMIC DNA]</scope>
    <source>
        <strain evidence="3">COOX1</strain>
    </source>
</reference>
<feature type="chain" id="PRO_5038839739" evidence="2">
    <location>
        <begin position="25"/>
        <end position="362"/>
    </location>
</feature>
<evidence type="ECO:0000313" key="3">
    <source>
        <dbReference type="EMBL" id="CAB3391624.1"/>
    </source>
</evidence>
<dbReference type="CDD" id="cd13589">
    <property type="entry name" value="PBP2_polyamine_RpCGA009"/>
    <property type="match status" value="1"/>
</dbReference>
<dbReference type="GO" id="GO:0030288">
    <property type="term" value="C:outer membrane-bounded periplasmic space"/>
    <property type="evidence" value="ECO:0007669"/>
    <property type="project" value="TreeGrafter"/>
</dbReference>
<accession>A0A6F9E1L8</accession>
<dbReference type="GO" id="GO:0030976">
    <property type="term" value="F:thiamine pyrophosphate binding"/>
    <property type="evidence" value="ECO:0007669"/>
    <property type="project" value="TreeGrafter"/>
</dbReference>
<dbReference type="Gene3D" id="3.40.190.10">
    <property type="entry name" value="Periplasmic binding protein-like II"/>
    <property type="match status" value="2"/>
</dbReference>
<dbReference type="SUPFAM" id="SSF53850">
    <property type="entry name" value="Periplasmic binding protein-like II"/>
    <property type="match status" value="1"/>
</dbReference>
<evidence type="ECO:0000256" key="1">
    <source>
        <dbReference type="ARBA" id="ARBA00022729"/>
    </source>
</evidence>